<dbReference type="Proteomes" id="UP000694906">
    <property type="component" value="Unplaced"/>
</dbReference>
<gene>
    <name evidence="2" type="primary">LOC110349379</name>
</gene>
<evidence type="ECO:0000313" key="1">
    <source>
        <dbReference type="Proteomes" id="UP000694906"/>
    </source>
</evidence>
<proteinExistence type="predicted"/>
<protein>
    <submittedName>
        <fullName evidence="2">Uncharacterized protein LOC110349379 isoform X2</fullName>
    </submittedName>
</protein>
<organism evidence="1 2">
    <name type="scientific">Heterocephalus glaber</name>
    <name type="common">Naked mole rat</name>
    <dbReference type="NCBI Taxonomy" id="10181"/>
    <lineage>
        <taxon>Eukaryota</taxon>
        <taxon>Metazoa</taxon>
        <taxon>Chordata</taxon>
        <taxon>Craniata</taxon>
        <taxon>Vertebrata</taxon>
        <taxon>Euteleostomi</taxon>
        <taxon>Mammalia</taxon>
        <taxon>Eutheria</taxon>
        <taxon>Euarchontoglires</taxon>
        <taxon>Glires</taxon>
        <taxon>Rodentia</taxon>
        <taxon>Hystricomorpha</taxon>
        <taxon>Bathyergidae</taxon>
        <taxon>Heterocephalus</taxon>
    </lineage>
</organism>
<accession>A0AAX6SZY1</accession>
<sequence>MGSLRRRRWPSARAHLLRGGAHLALRVWGRTCLCACVGARARVLGPCVQRPCVRSCAVRARVARVCTGVAAAGARPGHGSACPSLCAPARRSAASPPARSVHAWGMKDGRWRPAGNLQGGSGGRLRARREAGEPLPTAGGEVATLSAVPAFIKEKGACESLKVGALLTVWMKCQKDQKASSRSQPQVPGIELRTLCLPHRQGTIELHPQPWLGISNFPASASEQLGLQVCATTPASTMTQVTGFDVCADRGGLTETSRSSRGSLACRLEHHAEGNCALHPLLAGRRSPRIPPPLLLLYSGSQNLLQEACRPGTHSGPYGTCPVVSSPCCLSVSQALH</sequence>
<dbReference type="RefSeq" id="XP_021114639.1">
    <property type="nucleotide sequence ID" value="XM_021258980.1"/>
</dbReference>
<name>A0AAX6SZY1_HETGA</name>
<keyword evidence="1" id="KW-1185">Reference proteome</keyword>
<reference evidence="2" key="1">
    <citation type="submission" date="2025-08" db="UniProtKB">
        <authorList>
            <consortium name="RefSeq"/>
        </authorList>
    </citation>
    <scope>IDENTIFICATION</scope>
</reference>
<evidence type="ECO:0000313" key="2">
    <source>
        <dbReference type="RefSeq" id="XP_021114639.1"/>
    </source>
</evidence>
<dbReference type="GeneID" id="110349379"/>
<dbReference type="AlphaFoldDB" id="A0AAX6SZY1"/>